<name>A0A0F9CHV3_9ZZZZ</name>
<feature type="transmembrane region" description="Helical" evidence="7">
    <location>
        <begin position="114"/>
        <end position="134"/>
    </location>
</feature>
<dbReference type="Gene3D" id="1.10.3720.10">
    <property type="entry name" value="MetI-like"/>
    <property type="match status" value="1"/>
</dbReference>
<feature type="transmembrane region" description="Helical" evidence="7">
    <location>
        <begin position="140"/>
        <end position="161"/>
    </location>
</feature>
<keyword evidence="3" id="KW-1003">Cell membrane</keyword>
<sequence length="271" mass="30258">CFPLMIRQPIQRSTQIVLGISAVIVVLIFYTFISYRQHKTNPDDTTIPTWHQLSDGIQKIVTPHYRTGERWLIVDGKASTIRLFIGLGIGITGAVFVGMLMGCFSVCEAAFAPVLSLAAKVPPTAILAVFFVLVGTDIKMYIAMITFGMLPSLSLAIYLSVKQVPDELIYKSYTLGASHFEVAWNIILRHILPNIIDSIRLQLGPAMVYLIAAEMLCSDAGMGYRIRLQSRLLNMDIVYPYLAALAGFGFGMDYTLQRIKAWLCPWFLLKK</sequence>
<keyword evidence="5 7" id="KW-1133">Transmembrane helix</keyword>
<protein>
    <recommendedName>
        <fullName evidence="8">ABC transmembrane type-1 domain-containing protein</fullName>
    </recommendedName>
</protein>
<evidence type="ECO:0000256" key="4">
    <source>
        <dbReference type="ARBA" id="ARBA00022692"/>
    </source>
</evidence>
<evidence type="ECO:0000259" key="8">
    <source>
        <dbReference type="PROSITE" id="PS50928"/>
    </source>
</evidence>
<evidence type="ECO:0000256" key="3">
    <source>
        <dbReference type="ARBA" id="ARBA00022475"/>
    </source>
</evidence>
<dbReference type="AlphaFoldDB" id="A0A0F9CHV3"/>
<dbReference type="SUPFAM" id="SSF161098">
    <property type="entry name" value="MetI-like"/>
    <property type="match status" value="1"/>
</dbReference>
<evidence type="ECO:0000256" key="7">
    <source>
        <dbReference type="SAM" id="Phobius"/>
    </source>
</evidence>
<dbReference type="EMBL" id="LAZR01044194">
    <property type="protein sequence ID" value="KKL05256.1"/>
    <property type="molecule type" value="Genomic_DNA"/>
</dbReference>
<dbReference type="PANTHER" id="PTHR30151:SF0">
    <property type="entry name" value="ABC TRANSPORTER PERMEASE PROTEIN MJ0413-RELATED"/>
    <property type="match status" value="1"/>
</dbReference>
<dbReference type="GO" id="GO:0055085">
    <property type="term" value="P:transmembrane transport"/>
    <property type="evidence" value="ECO:0007669"/>
    <property type="project" value="InterPro"/>
</dbReference>
<comment type="caution">
    <text evidence="9">The sequence shown here is derived from an EMBL/GenBank/DDBJ whole genome shotgun (WGS) entry which is preliminary data.</text>
</comment>
<accession>A0A0F9CHV3</accession>
<dbReference type="PANTHER" id="PTHR30151">
    <property type="entry name" value="ALKANE SULFONATE ABC TRANSPORTER-RELATED, MEMBRANE SUBUNIT"/>
    <property type="match status" value="1"/>
</dbReference>
<dbReference type="GO" id="GO:0005886">
    <property type="term" value="C:plasma membrane"/>
    <property type="evidence" value="ECO:0007669"/>
    <property type="project" value="UniProtKB-SubCell"/>
</dbReference>
<evidence type="ECO:0000256" key="1">
    <source>
        <dbReference type="ARBA" id="ARBA00004651"/>
    </source>
</evidence>
<dbReference type="InterPro" id="IPR035906">
    <property type="entry name" value="MetI-like_sf"/>
</dbReference>
<feature type="transmembrane region" description="Helical" evidence="7">
    <location>
        <begin position="16"/>
        <end position="35"/>
    </location>
</feature>
<feature type="transmembrane region" description="Helical" evidence="7">
    <location>
        <begin position="238"/>
        <end position="256"/>
    </location>
</feature>
<feature type="transmembrane region" description="Helical" evidence="7">
    <location>
        <begin position="81"/>
        <end position="107"/>
    </location>
</feature>
<gene>
    <name evidence="9" type="ORF">LCGC14_2607880</name>
</gene>
<evidence type="ECO:0000313" key="9">
    <source>
        <dbReference type="EMBL" id="KKL05256.1"/>
    </source>
</evidence>
<feature type="domain" description="ABC transmembrane type-1" evidence="8">
    <location>
        <begin position="72"/>
        <end position="260"/>
    </location>
</feature>
<feature type="non-terminal residue" evidence="9">
    <location>
        <position position="1"/>
    </location>
</feature>
<keyword evidence="4 7" id="KW-0812">Transmembrane</keyword>
<evidence type="ECO:0000256" key="2">
    <source>
        <dbReference type="ARBA" id="ARBA00022448"/>
    </source>
</evidence>
<evidence type="ECO:0000256" key="6">
    <source>
        <dbReference type="ARBA" id="ARBA00023136"/>
    </source>
</evidence>
<dbReference type="PROSITE" id="PS50928">
    <property type="entry name" value="ABC_TM1"/>
    <property type="match status" value="1"/>
</dbReference>
<dbReference type="Pfam" id="PF00528">
    <property type="entry name" value="BPD_transp_1"/>
    <property type="match status" value="1"/>
</dbReference>
<proteinExistence type="predicted"/>
<evidence type="ECO:0000256" key="5">
    <source>
        <dbReference type="ARBA" id="ARBA00022989"/>
    </source>
</evidence>
<organism evidence="9">
    <name type="scientific">marine sediment metagenome</name>
    <dbReference type="NCBI Taxonomy" id="412755"/>
    <lineage>
        <taxon>unclassified sequences</taxon>
        <taxon>metagenomes</taxon>
        <taxon>ecological metagenomes</taxon>
    </lineage>
</organism>
<dbReference type="CDD" id="cd06261">
    <property type="entry name" value="TM_PBP2"/>
    <property type="match status" value="1"/>
</dbReference>
<dbReference type="InterPro" id="IPR000515">
    <property type="entry name" value="MetI-like"/>
</dbReference>
<comment type="subcellular location">
    <subcellularLocation>
        <location evidence="1">Cell membrane</location>
        <topology evidence="1">Multi-pass membrane protein</topology>
    </subcellularLocation>
</comment>
<keyword evidence="2" id="KW-0813">Transport</keyword>
<reference evidence="9" key="1">
    <citation type="journal article" date="2015" name="Nature">
        <title>Complex archaea that bridge the gap between prokaryotes and eukaryotes.</title>
        <authorList>
            <person name="Spang A."/>
            <person name="Saw J.H."/>
            <person name="Jorgensen S.L."/>
            <person name="Zaremba-Niedzwiedzka K."/>
            <person name="Martijn J."/>
            <person name="Lind A.E."/>
            <person name="van Eijk R."/>
            <person name="Schleper C."/>
            <person name="Guy L."/>
            <person name="Ettema T.J."/>
        </authorList>
    </citation>
    <scope>NUCLEOTIDE SEQUENCE</scope>
</reference>
<keyword evidence="6 7" id="KW-0472">Membrane</keyword>